<organism evidence="2 3">
    <name type="scientific">Corchorus olitorius</name>
    <dbReference type="NCBI Taxonomy" id="93759"/>
    <lineage>
        <taxon>Eukaryota</taxon>
        <taxon>Viridiplantae</taxon>
        <taxon>Streptophyta</taxon>
        <taxon>Embryophyta</taxon>
        <taxon>Tracheophyta</taxon>
        <taxon>Spermatophyta</taxon>
        <taxon>Magnoliopsida</taxon>
        <taxon>eudicotyledons</taxon>
        <taxon>Gunneridae</taxon>
        <taxon>Pentapetalae</taxon>
        <taxon>rosids</taxon>
        <taxon>malvids</taxon>
        <taxon>Malvales</taxon>
        <taxon>Malvaceae</taxon>
        <taxon>Grewioideae</taxon>
        <taxon>Apeibeae</taxon>
        <taxon>Corchorus</taxon>
    </lineage>
</organism>
<evidence type="ECO:0000313" key="3">
    <source>
        <dbReference type="Proteomes" id="UP000187203"/>
    </source>
</evidence>
<dbReference type="STRING" id="93759.A0A1R3JNT3"/>
<name>A0A1R3JNT3_9ROSI</name>
<feature type="region of interest" description="Disordered" evidence="1">
    <location>
        <begin position="1"/>
        <end position="20"/>
    </location>
</feature>
<reference evidence="3" key="1">
    <citation type="submission" date="2013-09" db="EMBL/GenBank/DDBJ databases">
        <title>Corchorus olitorius genome sequencing.</title>
        <authorList>
            <person name="Alam M."/>
            <person name="Haque M.S."/>
            <person name="Islam M.S."/>
            <person name="Emdad E.M."/>
            <person name="Islam M.M."/>
            <person name="Ahmed B."/>
            <person name="Halim A."/>
            <person name="Hossen Q.M.M."/>
            <person name="Hossain M.Z."/>
            <person name="Ahmed R."/>
            <person name="Khan M.M."/>
            <person name="Islam R."/>
            <person name="Rashid M.M."/>
            <person name="Khan S.A."/>
            <person name="Rahman M.S."/>
            <person name="Alam M."/>
            <person name="Yahiya A.S."/>
            <person name="Khan M.S."/>
            <person name="Azam M.S."/>
            <person name="Haque T."/>
            <person name="Lashkar M.Z.H."/>
            <person name="Akhand A.I."/>
            <person name="Morshed G."/>
            <person name="Roy S."/>
            <person name="Uddin K.S."/>
            <person name="Rabeya T."/>
            <person name="Hossain A.S."/>
            <person name="Chowdhury A."/>
            <person name="Snigdha A.R."/>
            <person name="Mortoza M.S."/>
            <person name="Matin S.A."/>
            <person name="Hoque S.M.E."/>
            <person name="Islam M.K."/>
            <person name="Roy D.K."/>
            <person name="Haider R."/>
            <person name="Moosa M.M."/>
            <person name="Elias S.M."/>
            <person name="Hasan A.M."/>
            <person name="Jahan S."/>
            <person name="Shafiuddin M."/>
            <person name="Mahmood N."/>
            <person name="Shommy N.S."/>
        </authorList>
    </citation>
    <scope>NUCLEOTIDE SEQUENCE [LARGE SCALE GENOMIC DNA]</scope>
    <source>
        <strain evidence="3">cv. O-4</strain>
    </source>
</reference>
<comment type="caution">
    <text evidence="2">The sequence shown here is derived from an EMBL/GenBank/DDBJ whole genome shotgun (WGS) entry which is preliminary data.</text>
</comment>
<protein>
    <submittedName>
        <fullName evidence="2">Uncharacterized protein</fullName>
    </submittedName>
</protein>
<evidence type="ECO:0000313" key="2">
    <source>
        <dbReference type="EMBL" id="OMO96443.1"/>
    </source>
</evidence>
<accession>A0A1R3JNT3</accession>
<dbReference type="AlphaFoldDB" id="A0A1R3JNT3"/>
<dbReference type="Proteomes" id="UP000187203">
    <property type="component" value="Unassembled WGS sequence"/>
</dbReference>
<dbReference type="OrthoDB" id="755325at2759"/>
<evidence type="ECO:0000256" key="1">
    <source>
        <dbReference type="SAM" id="MobiDB-lite"/>
    </source>
</evidence>
<proteinExistence type="predicted"/>
<dbReference type="EMBL" id="AWUE01015649">
    <property type="protein sequence ID" value="OMO96443.1"/>
    <property type="molecule type" value="Genomic_DNA"/>
</dbReference>
<keyword evidence="3" id="KW-1185">Reference proteome</keyword>
<gene>
    <name evidence="2" type="ORF">COLO4_15265</name>
</gene>
<sequence length="117" mass="13041">MGLLDHPLTPSRLRAGGGKQGYQLSENYRRSSRSHVPALGSWEFWNNDLLFTQCFETAKPSGLLRYSYSQDGDLYVSGDDLYENHFVTPAMIAEGCRFSSLNRSPSLPDTTFSLALG</sequence>